<protein>
    <submittedName>
        <fullName evidence="2">Uncharacterized protein</fullName>
    </submittedName>
</protein>
<gene>
    <name evidence="2" type="ORF">Harvfovirus19_5</name>
</gene>
<proteinExistence type="predicted"/>
<dbReference type="EMBL" id="MK072261">
    <property type="protein sequence ID" value="AYV81160.1"/>
    <property type="molecule type" value="Genomic_DNA"/>
</dbReference>
<evidence type="ECO:0000313" key="2">
    <source>
        <dbReference type="EMBL" id="AYV81160.1"/>
    </source>
</evidence>
<evidence type="ECO:0000256" key="1">
    <source>
        <dbReference type="SAM" id="MobiDB-lite"/>
    </source>
</evidence>
<feature type="region of interest" description="Disordered" evidence="1">
    <location>
        <begin position="1"/>
        <end position="20"/>
    </location>
</feature>
<reference evidence="2" key="1">
    <citation type="submission" date="2018-10" db="EMBL/GenBank/DDBJ databases">
        <title>Hidden diversity of soil giant viruses.</title>
        <authorList>
            <person name="Schulz F."/>
            <person name="Alteio L."/>
            <person name="Goudeau D."/>
            <person name="Ryan E.M."/>
            <person name="Malmstrom R.R."/>
            <person name="Blanchard J."/>
            <person name="Woyke T."/>
        </authorList>
    </citation>
    <scope>NUCLEOTIDE SEQUENCE</scope>
    <source>
        <strain evidence="2">HAV1</strain>
    </source>
</reference>
<accession>A0A3G5A208</accession>
<name>A0A3G5A208_9VIRU</name>
<feature type="compositionally biased region" description="Basic and acidic residues" evidence="1">
    <location>
        <begin position="1"/>
        <end position="15"/>
    </location>
</feature>
<organism evidence="2">
    <name type="scientific">Harvfovirus sp</name>
    <dbReference type="NCBI Taxonomy" id="2487768"/>
    <lineage>
        <taxon>Viruses</taxon>
        <taxon>Varidnaviria</taxon>
        <taxon>Bamfordvirae</taxon>
        <taxon>Nucleocytoviricota</taxon>
        <taxon>Megaviricetes</taxon>
        <taxon>Imitervirales</taxon>
        <taxon>Mimiviridae</taxon>
        <taxon>Klosneuvirinae</taxon>
    </lineage>
</organism>
<sequence length="287" mass="32705">MSPVSLREKDDDKPGEILVNTSGSTRGIRYSEATARNPNKAFLHVIRWPEMLPYFPQLLKNDIFKMEDLPEDYQTTDEIDFSHSTNFGLSSVVLAQIIDEILTKRNADLVRGDCISLQFVAYRGYGTYFYSGEKVICAADEDSDYERVPTEFKIPTEFSIDYWDDAGFTGYSHTGDFNFDIGLVPKDLTFKHFLHGGCGASVMYATVLLSDIKWYIFSVFETADESPKLTKKYHNIHKKIYKKFLEDGKCFDLRKLFVYLDEEVVSEGLSFDSSDIAGSSIVIYGDD</sequence>